<gene>
    <name evidence="7 11" type="primary">rpoH</name>
    <name evidence="11" type="ORF">KB13_911</name>
</gene>
<feature type="short sequence motif" description="Interaction with polymerase core subunit RpoC" evidence="7">
    <location>
        <begin position="77"/>
        <end position="80"/>
    </location>
</feature>
<feature type="region of interest" description="Sigma-70 factor domain-2" evidence="7">
    <location>
        <begin position="53"/>
        <end position="122"/>
    </location>
</feature>
<dbReference type="InterPro" id="IPR013325">
    <property type="entry name" value="RNA_pol_sigma_r2"/>
</dbReference>
<dbReference type="InterPro" id="IPR014284">
    <property type="entry name" value="RNA_pol_sigma-70_dom"/>
</dbReference>
<evidence type="ECO:0000256" key="2">
    <source>
        <dbReference type="ARBA" id="ARBA00023015"/>
    </source>
</evidence>
<dbReference type="Gene3D" id="1.20.140.160">
    <property type="match status" value="1"/>
</dbReference>
<dbReference type="GO" id="GO:0003677">
    <property type="term" value="F:DNA binding"/>
    <property type="evidence" value="ECO:0007669"/>
    <property type="project" value="UniProtKB-UniRule"/>
</dbReference>
<dbReference type="InterPro" id="IPR000943">
    <property type="entry name" value="RNA_pol_sigma70"/>
</dbReference>
<dbReference type="GO" id="GO:0005737">
    <property type="term" value="C:cytoplasm"/>
    <property type="evidence" value="ECO:0007669"/>
    <property type="project" value="UniProtKB-SubCell"/>
</dbReference>
<comment type="function">
    <text evidence="7">Sigma factors are initiation factors that promote the attachment of RNA polymerase to specific initiation sites and are then released. This sigma factor is involved in regulation of expression of heat shock genes.</text>
</comment>
<keyword evidence="5 7" id="KW-0238">DNA-binding</keyword>
<evidence type="ECO:0000256" key="6">
    <source>
        <dbReference type="ARBA" id="ARBA00023163"/>
    </source>
</evidence>
<feature type="region of interest" description="Sigma-70 factor domain-4" evidence="7">
    <location>
        <begin position="227"/>
        <end position="279"/>
    </location>
</feature>
<dbReference type="EMBL" id="DS995299">
    <property type="protein sequence ID" value="EDZ64779.1"/>
    <property type="molecule type" value="Genomic_DNA"/>
</dbReference>
<dbReference type="Pfam" id="PF04542">
    <property type="entry name" value="Sigma70_r2"/>
    <property type="match status" value="1"/>
</dbReference>
<comment type="similarity">
    <text evidence="7">Belongs to the sigma-70 factor family. RpoH subfamily.</text>
</comment>
<evidence type="ECO:0000256" key="4">
    <source>
        <dbReference type="ARBA" id="ARBA00023082"/>
    </source>
</evidence>
<accession>B6BWQ7</accession>
<evidence type="ECO:0000256" key="3">
    <source>
        <dbReference type="ARBA" id="ARBA00023016"/>
    </source>
</evidence>
<dbReference type="SUPFAM" id="SSF88946">
    <property type="entry name" value="Sigma2 domain of RNA polymerase sigma factors"/>
    <property type="match status" value="1"/>
</dbReference>
<dbReference type="InterPro" id="IPR012759">
    <property type="entry name" value="RNA_pol_sigma_RpoH_proteobac"/>
</dbReference>
<evidence type="ECO:0000313" key="11">
    <source>
        <dbReference type="EMBL" id="EDZ64779.1"/>
    </source>
</evidence>
<comment type="subunit">
    <text evidence="7">Interacts with the RNA polymerase core enzyme.</text>
</comment>
<feature type="domain" description="RNA polymerase sigma-70" evidence="10">
    <location>
        <begin position="251"/>
        <end position="277"/>
    </location>
</feature>
<dbReference type="FunFam" id="1.10.10.10:FF:000285">
    <property type="entry name" value="RNA polymerase sigma factor RpoH"/>
    <property type="match status" value="1"/>
</dbReference>
<keyword evidence="6 7" id="KW-0804">Transcription</keyword>
<dbReference type="PROSITE" id="PS00715">
    <property type="entry name" value="SIGMA70_1"/>
    <property type="match status" value="1"/>
</dbReference>
<dbReference type="PRINTS" id="PR00046">
    <property type="entry name" value="SIGMA70FCT"/>
</dbReference>
<keyword evidence="4 7" id="KW-0731">Sigma factor</keyword>
<dbReference type="NCBIfam" id="NF005143">
    <property type="entry name" value="PRK06596.1"/>
    <property type="match status" value="1"/>
</dbReference>
<dbReference type="GO" id="GO:0006352">
    <property type="term" value="P:DNA-templated transcription initiation"/>
    <property type="evidence" value="ECO:0007669"/>
    <property type="project" value="UniProtKB-UniRule"/>
</dbReference>
<protein>
    <recommendedName>
        <fullName evidence="7 8">RNA polymerase sigma factor RpoH</fullName>
    </recommendedName>
    <alternativeName>
        <fullName evidence="7">RNA polymerase sigma-32 factor</fullName>
    </alternativeName>
</protein>
<dbReference type="CDD" id="cd06171">
    <property type="entry name" value="Sigma70_r4"/>
    <property type="match status" value="1"/>
</dbReference>
<dbReference type="PIRSF" id="PIRSF000770">
    <property type="entry name" value="RNA_pol_sigma-SigE/K"/>
    <property type="match status" value="1"/>
</dbReference>
<evidence type="ECO:0000256" key="8">
    <source>
        <dbReference type="NCBIfam" id="TIGR02392"/>
    </source>
</evidence>
<dbReference type="AlphaFoldDB" id="B6BWQ7"/>
<dbReference type="eggNOG" id="COG0568">
    <property type="taxonomic scope" value="Bacteria"/>
</dbReference>
<keyword evidence="1 7" id="KW-0963">Cytoplasm</keyword>
<name>B6BWQ7_9PROT</name>
<reference evidence="12" key="1">
    <citation type="journal article" date="2012" name="Stand. Genomic Sci.">
        <title>Genome sequence of strain HIMB624, a cultured representative from the OM43 clade of marine Betaproteobacteria.</title>
        <authorList>
            <person name="Huggett M.J."/>
            <person name="Hayakawa D.H."/>
            <person name="Rappe M.S."/>
        </authorList>
    </citation>
    <scope>NUCLEOTIDE SEQUENCE [LARGE SCALE GENOMIC DNA]</scope>
    <source>
        <strain evidence="12">KB13</strain>
    </source>
</reference>
<dbReference type="Proteomes" id="UP000004188">
    <property type="component" value="Unassembled WGS sequence"/>
</dbReference>
<dbReference type="InterPro" id="IPR007630">
    <property type="entry name" value="RNA_pol_sigma70_r4"/>
</dbReference>
<dbReference type="Pfam" id="PF04545">
    <property type="entry name" value="Sigma70_r4"/>
    <property type="match status" value="1"/>
</dbReference>
<comment type="subcellular location">
    <subcellularLocation>
        <location evidence="7">Cytoplasm</location>
    </subcellularLocation>
</comment>
<dbReference type="InterPro" id="IPR009042">
    <property type="entry name" value="RNA_pol_sigma70_r1_2"/>
</dbReference>
<dbReference type="NCBIfam" id="TIGR02392">
    <property type="entry name" value="rpoH_proteo"/>
    <property type="match status" value="1"/>
</dbReference>
<evidence type="ECO:0000256" key="5">
    <source>
        <dbReference type="ARBA" id="ARBA00023125"/>
    </source>
</evidence>
<dbReference type="InterPro" id="IPR050813">
    <property type="entry name" value="Sigma-70_Factor"/>
</dbReference>
<dbReference type="HAMAP" id="MF_00961">
    <property type="entry name" value="Sigma70_RpoH"/>
    <property type="match status" value="1"/>
</dbReference>
<proteinExistence type="inferred from homology"/>
<dbReference type="PROSITE" id="PS00716">
    <property type="entry name" value="SIGMA70_2"/>
    <property type="match status" value="1"/>
</dbReference>
<dbReference type="GO" id="GO:0016987">
    <property type="term" value="F:sigma factor activity"/>
    <property type="evidence" value="ECO:0007669"/>
    <property type="project" value="UniProtKB-UniRule"/>
</dbReference>
<sequence length="281" mass="32601">MNNALTIPLSPSLDSFDLYQQQVQAIPLLTEHEEMNLAKKLHEENDLNAARQLIMSHLRLVIKIARSYSGYGLNQADLVQEGNIGLMKAVKRFDPSRGVRLVSFAMYWIKAEIQEFVVRNWRLVKTATTKAQRKLFFNLRSMKKTLQPLKQEEIKEIAKELNVKESDVKEMEYRFNGNEIALDYQDEDNEDEVFRPISYLQDENADPVKQLISKESESNNLSALSNAIKSIDERSRYILESRWLNEEKSKTLHELADELGVSAERIRQIEQNALKKLKSLM</sequence>
<dbReference type="InterPro" id="IPR007627">
    <property type="entry name" value="RNA_pol_sigma70_r2"/>
</dbReference>
<evidence type="ECO:0000256" key="7">
    <source>
        <dbReference type="HAMAP-Rule" id="MF_00961"/>
    </source>
</evidence>
<feature type="domain" description="RNA polymerase sigma-70" evidence="9">
    <location>
        <begin position="77"/>
        <end position="90"/>
    </location>
</feature>
<organism evidence="11 12">
    <name type="scientific">beta proteobacterium KB13</name>
    <dbReference type="NCBI Taxonomy" id="314607"/>
    <lineage>
        <taxon>Bacteria</taxon>
        <taxon>Pseudomonadati</taxon>
        <taxon>Pseudomonadota</taxon>
        <taxon>Betaproteobacteria</taxon>
        <taxon>Nitrosomonadales</taxon>
        <taxon>OM43 clade</taxon>
    </lineage>
</organism>
<evidence type="ECO:0000259" key="9">
    <source>
        <dbReference type="PROSITE" id="PS00715"/>
    </source>
</evidence>
<dbReference type="HOGENOM" id="CLU_014793_3_5_4"/>
<keyword evidence="3 7" id="KW-0346">Stress response</keyword>
<evidence type="ECO:0000256" key="1">
    <source>
        <dbReference type="ARBA" id="ARBA00022490"/>
    </source>
</evidence>
<keyword evidence="12" id="KW-1185">Reference proteome</keyword>
<dbReference type="Gene3D" id="1.10.601.10">
    <property type="entry name" value="RNA Polymerase Primary Sigma Factor"/>
    <property type="match status" value="1"/>
</dbReference>
<dbReference type="STRING" id="314607.KB13_911"/>
<evidence type="ECO:0000259" key="10">
    <source>
        <dbReference type="PROSITE" id="PS00716"/>
    </source>
</evidence>
<dbReference type="PANTHER" id="PTHR30376:SF3">
    <property type="entry name" value="RNA POLYMERASE SIGMA FACTOR RPOH"/>
    <property type="match status" value="1"/>
</dbReference>
<dbReference type="NCBIfam" id="TIGR02937">
    <property type="entry name" value="sigma70-ECF"/>
    <property type="match status" value="1"/>
</dbReference>
<feature type="DNA-binding region" description="H-T-H motif" evidence="7">
    <location>
        <begin position="252"/>
        <end position="271"/>
    </location>
</feature>
<dbReference type="InterPro" id="IPR013324">
    <property type="entry name" value="RNA_pol_sigma_r3/r4-like"/>
</dbReference>
<evidence type="ECO:0000313" key="12">
    <source>
        <dbReference type="Proteomes" id="UP000004188"/>
    </source>
</evidence>
<dbReference type="PANTHER" id="PTHR30376">
    <property type="entry name" value="SIGMA FACTOR RPOH HEAT SHOCK RELATED"/>
    <property type="match status" value="1"/>
</dbReference>
<dbReference type="GO" id="GO:0009408">
    <property type="term" value="P:response to heat"/>
    <property type="evidence" value="ECO:0007669"/>
    <property type="project" value="UniProtKB-UniRule"/>
</dbReference>
<keyword evidence="2 7" id="KW-0805">Transcription regulation</keyword>
<dbReference type="Pfam" id="PF00140">
    <property type="entry name" value="Sigma70_r1_2"/>
    <property type="match status" value="1"/>
</dbReference>
<dbReference type="SUPFAM" id="SSF88659">
    <property type="entry name" value="Sigma3 and sigma4 domains of RNA polymerase sigma factors"/>
    <property type="match status" value="1"/>
</dbReference>